<dbReference type="InterPro" id="IPR035383">
    <property type="entry name" value="MauJ"/>
</dbReference>
<organism evidence="1 2">
    <name type="scientific">Paenibacillus polymyxa</name>
    <name type="common">Bacillus polymyxa</name>
    <dbReference type="NCBI Taxonomy" id="1406"/>
    <lineage>
        <taxon>Bacteria</taxon>
        <taxon>Bacillati</taxon>
        <taxon>Bacillota</taxon>
        <taxon>Bacilli</taxon>
        <taxon>Bacillales</taxon>
        <taxon>Paenibacillaceae</taxon>
        <taxon>Paenibacillus</taxon>
    </lineage>
</organism>
<evidence type="ECO:0008006" key="3">
    <source>
        <dbReference type="Google" id="ProtNLM"/>
    </source>
</evidence>
<evidence type="ECO:0000313" key="1">
    <source>
        <dbReference type="EMBL" id="ODA07342.1"/>
    </source>
</evidence>
<accession>A0ABX2Z7V2</accession>
<keyword evidence="2" id="KW-1185">Reference proteome</keyword>
<gene>
    <name evidence="1" type="ORF">A7312_09635</name>
</gene>
<dbReference type="EMBL" id="LYND01000151">
    <property type="protein sequence ID" value="ODA07342.1"/>
    <property type="molecule type" value="Genomic_DNA"/>
</dbReference>
<protein>
    <recommendedName>
        <fullName evidence="3">Apea-like HEPN domain-containing protein</fullName>
    </recommendedName>
</protein>
<evidence type="ECO:0000313" key="2">
    <source>
        <dbReference type="Proteomes" id="UP000094974"/>
    </source>
</evidence>
<dbReference type="Proteomes" id="UP000094974">
    <property type="component" value="Unassembled WGS sequence"/>
</dbReference>
<proteinExistence type="predicted"/>
<sequence>MDNYIMYSAKSVSLLQEGEFSIVPSATEISVMKVKTLNEPISDPKNAPKNGKVIISVYFSKGISFESAKKMGDKLADQFFNHFSYTKDIGLGRSEYIRSSFVESEIISRMEVNYSIMSAIESSDIENVLECLENNNLNLNYMKLYRTALNNTDPIAKFMILYSILEFILPGRGQYKVCNFAVRKGYKKEHHNKVLSRRECIFTWLRNKIGHTDGDVDFEQVKALMSQNNLRLAELTKSAIDKTSKL</sequence>
<dbReference type="RefSeq" id="WP_068941116.1">
    <property type="nucleotide sequence ID" value="NZ_LYND01000151.1"/>
</dbReference>
<reference evidence="2" key="1">
    <citation type="submission" date="2016-05" db="EMBL/GenBank/DDBJ databases">
        <title>Whole genome shotgun sequencing of cultured foodborne pathogen.</title>
        <authorList>
            <person name="Zheng J."/>
            <person name="Timme R."/>
            <person name="Allard M."/>
            <person name="Strain E."/>
            <person name="Luo Y."/>
            <person name="Brown E."/>
        </authorList>
    </citation>
    <scope>NUCLEOTIDE SEQUENCE [LARGE SCALE GENOMIC DNA]</scope>
    <source>
        <strain evidence="2">CFSAN034343</strain>
    </source>
</reference>
<dbReference type="Pfam" id="PF17419">
    <property type="entry name" value="MauJ"/>
    <property type="match status" value="1"/>
</dbReference>
<comment type="caution">
    <text evidence="1">The sequence shown here is derived from an EMBL/GenBank/DDBJ whole genome shotgun (WGS) entry which is preliminary data.</text>
</comment>
<name>A0ABX2Z7V2_PAEPO</name>